<evidence type="ECO:0000256" key="8">
    <source>
        <dbReference type="HAMAP-Rule" id="MF_00835"/>
    </source>
</evidence>
<evidence type="ECO:0000256" key="2">
    <source>
        <dbReference type="ARBA" id="ARBA00004746"/>
    </source>
</evidence>
<comment type="pathway">
    <text evidence="2 8">Cofactor biosynthesis; biotin biosynthesis.</text>
</comment>
<dbReference type="PANTHER" id="PTHR13090:SF1">
    <property type="entry name" value="ARGININE-HYDROXYLASE NDUFAF5, MITOCHONDRIAL"/>
    <property type="match status" value="1"/>
</dbReference>
<dbReference type="GO" id="GO:0009102">
    <property type="term" value="P:biotin biosynthetic process"/>
    <property type="evidence" value="ECO:0007669"/>
    <property type="project" value="UniProtKB-UniRule"/>
</dbReference>
<organism evidence="10 11">
    <name type="scientific">Alkalimarinus sediminis</name>
    <dbReference type="NCBI Taxonomy" id="1632866"/>
    <lineage>
        <taxon>Bacteria</taxon>
        <taxon>Pseudomonadati</taxon>
        <taxon>Pseudomonadota</taxon>
        <taxon>Gammaproteobacteria</taxon>
        <taxon>Alteromonadales</taxon>
        <taxon>Alteromonadaceae</taxon>
        <taxon>Alkalimarinus</taxon>
    </lineage>
</organism>
<dbReference type="InterPro" id="IPR029063">
    <property type="entry name" value="SAM-dependent_MTases_sf"/>
</dbReference>
<evidence type="ECO:0000256" key="5">
    <source>
        <dbReference type="ARBA" id="ARBA00022679"/>
    </source>
</evidence>
<comment type="similarity">
    <text evidence="8">Belongs to the methyltransferase superfamily.</text>
</comment>
<evidence type="ECO:0000313" key="10">
    <source>
        <dbReference type="EMBL" id="UZW76774.1"/>
    </source>
</evidence>
<dbReference type="AlphaFoldDB" id="A0A9E8KR99"/>
<dbReference type="EMBL" id="CP101527">
    <property type="protein sequence ID" value="UZW76774.1"/>
    <property type="molecule type" value="Genomic_DNA"/>
</dbReference>
<evidence type="ECO:0000256" key="3">
    <source>
        <dbReference type="ARBA" id="ARBA00012327"/>
    </source>
</evidence>
<comment type="catalytic activity">
    <reaction evidence="1 8">
        <text>malonyl-[ACP] + S-adenosyl-L-methionine = malonyl-[ACP] methyl ester + S-adenosyl-L-homocysteine</text>
        <dbReference type="Rhea" id="RHEA:17105"/>
        <dbReference type="Rhea" id="RHEA-COMP:9623"/>
        <dbReference type="Rhea" id="RHEA-COMP:9954"/>
        <dbReference type="ChEBI" id="CHEBI:57856"/>
        <dbReference type="ChEBI" id="CHEBI:59789"/>
        <dbReference type="ChEBI" id="CHEBI:78449"/>
        <dbReference type="ChEBI" id="CHEBI:78845"/>
        <dbReference type="EC" id="2.1.1.197"/>
    </reaction>
</comment>
<evidence type="ECO:0000256" key="6">
    <source>
        <dbReference type="ARBA" id="ARBA00022691"/>
    </source>
</evidence>
<dbReference type="GO" id="GO:0008757">
    <property type="term" value="F:S-adenosylmethionine-dependent methyltransferase activity"/>
    <property type="evidence" value="ECO:0007669"/>
    <property type="project" value="InterPro"/>
</dbReference>
<dbReference type="InterPro" id="IPR013216">
    <property type="entry name" value="Methyltransf_11"/>
</dbReference>
<name>A0A9E8KR99_9ALTE</name>
<keyword evidence="4 8" id="KW-0489">Methyltransferase</keyword>
<keyword evidence="7 8" id="KW-0093">Biotin biosynthesis</keyword>
<evidence type="ECO:0000256" key="1">
    <source>
        <dbReference type="ARBA" id="ARBA00000852"/>
    </source>
</evidence>
<dbReference type="GO" id="GO:0102130">
    <property type="term" value="F:malonyl-CoA methyltransferase activity"/>
    <property type="evidence" value="ECO:0007669"/>
    <property type="project" value="UniProtKB-EC"/>
</dbReference>
<dbReference type="GO" id="GO:0010340">
    <property type="term" value="F:carboxyl-O-methyltransferase activity"/>
    <property type="evidence" value="ECO:0007669"/>
    <property type="project" value="UniProtKB-UniRule"/>
</dbReference>
<dbReference type="Proteomes" id="UP001164472">
    <property type="component" value="Chromosome"/>
</dbReference>
<dbReference type="InterPro" id="IPR011814">
    <property type="entry name" value="BioC"/>
</dbReference>
<dbReference type="InterPro" id="IPR050602">
    <property type="entry name" value="Malonyl-ACP_OMT"/>
</dbReference>
<accession>A0A9E8KR99</accession>
<protein>
    <recommendedName>
        <fullName evidence="3 8">Malonyl-[acyl-carrier protein] O-methyltransferase</fullName>
        <shortName evidence="8">Malonyl-ACP O-methyltransferase</shortName>
        <ecNumber evidence="3 8">2.1.1.197</ecNumber>
    </recommendedName>
    <alternativeName>
        <fullName evidence="8">Biotin synthesis protein BioC</fullName>
    </alternativeName>
</protein>
<dbReference type="EC" id="2.1.1.197" evidence="3 8"/>
<proteinExistence type="inferred from homology"/>
<keyword evidence="11" id="KW-1185">Reference proteome</keyword>
<keyword evidence="5 8" id="KW-0808">Transferase</keyword>
<gene>
    <name evidence="8 10" type="primary">bioC</name>
    <name evidence="10" type="ORF">NNL22_02575</name>
</gene>
<dbReference type="Gene3D" id="3.40.50.150">
    <property type="entry name" value="Vaccinia Virus protein VP39"/>
    <property type="match status" value="1"/>
</dbReference>
<dbReference type="HAMAP" id="MF_00835">
    <property type="entry name" value="BioC"/>
    <property type="match status" value="1"/>
</dbReference>
<evidence type="ECO:0000313" key="11">
    <source>
        <dbReference type="Proteomes" id="UP001164472"/>
    </source>
</evidence>
<evidence type="ECO:0000259" key="9">
    <source>
        <dbReference type="Pfam" id="PF08241"/>
    </source>
</evidence>
<dbReference type="RefSeq" id="WP_251810698.1">
    <property type="nucleotide sequence ID" value="NZ_CP101527.1"/>
</dbReference>
<dbReference type="PANTHER" id="PTHR13090">
    <property type="entry name" value="ARGININE-HYDROXYLASE NDUFAF5, MITOCHONDRIAL"/>
    <property type="match status" value="1"/>
</dbReference>
<reference evidence="10" key="1">
    <citation type="submission" date="2022-07" db="EMBL/GenBank/DDBJ databases">
        <title>Alkalimarinus sp. nov., isolated from gut of a Alitta virens.</title>
        <authorList>
            <person name="Yang A.I."/>
            <person name="Shin N.-R."/>
        </authorList>
    </citation>
    <scope>NUCLEOTIDE SEQUENCE</scope>
    <source>
        <strain evidence="10">FA028</strain>
    </source>
</reference>
<evidence type="ECO:0000256" key="7">
    <source>
        <dbReference type="ARBA" id="ARBA00022756"/>
    </source>
</evidence>
<dbReference type="KEGG" id="asem:NNL22_02575"/>
<dbReference type="CDD" id="cd02440">
    <property type="entry name" value="AdoMet_MTases"/>
    <property type="match status" value="1"/>
</dbReference>
<evidence type="ECO:0000256" key="4">
    <source>
        <dbReference type="ARBA" id="ARBA00022603"/>
    </source>
</evidence>
<sequence length="260" mass="29074">MEKRQVAESFGRAASSYDNVAHFQRDVGSRLMALIPQELLDRSGNTVVDLGCGTGYFTPMLHRVGNFIVGVDLSEGMVAYAREHRENDITWVVGDAEILPFADNSIDLIFSSLAIQWCSSYHQLFKEIFRVLKPGGVFAFSTLLQGTLKELESSWQVVDNYRHVNSFSPRNEIDGALNAVGLSQLSVEQYTDVLGFDSVKSLTRELKMLGAHNVNEGRPLKVTGRERIVKFKQAYEAFRREDGSLPASYEVLLSVLTKSE</sequence>
<feature type="domain" description="Methyltransferase type 11" evidence="9">
    <location>
        <begin position="48"/>
        <end position="140"/>
    </location>
</feature>
<dbReference type="Pfam" id="PF08241">
    <property type="entry name" value="Methyltransf_11"/>
    <property type="match status" value="1"/>
</dbReference>
<dbReference type="SUPFAM" id="SSF53335">
    <property type="entry name" value="S-adenosyl-L-methionine-dependent methyltransferases"/>
    <property type="match status" value="1"/>
</dbReference>
<comment type="function">
    <text evidence="8">Converts the free carboxyl group of a malonyl-thioester to its methyl ester by transfer of a methyl group from S-adenosyl-L-methionine (SAM). It allows to synthesize pimeloyl-ACP via the fatty acid synthetic pathway.</text>
</comment>
<keyword evidence="6 8" id="KW-0949">S-adenosyl-L-methionine</keyword>
<dbReference type="NCBIfam" id="TIGR02072">
    <property type="entry name" value="BioC"/>
    <property type="match status" value="1"/>
</dbReference>
<dbReference type="GO" id="GO:0032259">
    <property type="term" value="P:methylation"/>
    <property type="evidence" value="ECO:0007669"/>
    <property type="project" value="UniProtKB-KW"/>
</dbReference>